<dbReference type="GO" id="GO:0051087">
    <property type="term" value="F:protein-folding chaperone binding"/>
    <property type="evidence" value="ECO:0000318"/>
    <property type="project" value="GO_Central"/>
</dbReference>
<dbReference type="GO" id="GO:0005634">
    <property type="term" value="C:nucleus"/>
    <property type="evidence" value="ECO:0000318"/>
    <property type="project" value="GO_Central"/>
</dbReference>
<dbReference type="PROSITE" id="PS50076">
    <property type="entry name" value="DNAJ_2"/>
    <property type="match status" value="1"/>
</dbReference>
<dbReference type="Gene3D" id="1.10.287.110">
    <property type="entry name" value="DnaJ domain"/>
    <property type="match status" value="1"/>
</dbReference>
<dbReference type="VEuPathDB" id="VectorBase:ISCW013739"/>
<evidence type="ECO:0000313" key="4">
    <source>
        <dbReference type="Proteomes" id="UP000001555"/>
    </source>
</evidence>
<dbReference type="InParanoid" id="B7QHB4"/>
<dbReference type="PANTHER" id="PTHR43948">
    <property type="entry name" value="DNAJ HOMOLOG SUBFAMILY B"/>
    <property type="match status" value="1"/>
</dbReference>
<dbReference type="InterPro" id="IPR001623">
    <property type="entry name" value="DnaJ_domain"/>
</dbReference>
<gene>
    <name evidence="3" type="primary">8041257</name>
    <name evidence="2" type="ORF">IscW_ISCW013739</name>
</gene>
<sequence length="242" mass="27272">MAQAGDYYAILGVPRDATTPDINKAFRTLALQWHPDKNKDNKDSAERMFKLVVEAHNVLGNPGRRQRYDVDLNKGSLPRSASGVIRAYYYTVPTYQKQAGAHESFSYVRDPMRQYPRYSVPRPNQPSRHPGAYGFTVHPPAHPQYAYNVSVGPYYTGESMSRSAAYLPGSYYPVSAAPSATMNPQASEATLPSTDYERQTSTRIVQGKRMDLELIKERDAEMVNVYENGVLTQSMFRRTSTI</sequence>
<dbReference type="OrthoDB" id="10250354at2759"/>
<dbReference type="EnsemblMetazoa" id="ISCW013739-RA">
    <property type="protein sequence ID" value="ISCW013739-PA"/>
    <property type="gene ID" value="ISCW013739"/>
</dbReference>
<dbReference type="GO" id="GO:0051082">
    <property type="term" value="F:unfolded protein binding"/>
    <property type="evidence" value="ECO:0000318"/>
    <property type="project" value="GO_Central"/>
</dbReference>
<accession>B7QHB4</accession>
<protein>
    <recommendedName>
        <fullName evidence="1">J domain-containing protein</fullName>
    </recommendedName>
</protein>
<dbReference type="SUPFAM" id="SSF46565">
    <property type="entry name" value="Chaperone J-domain"/>
    <property type="match status" value="1"/>
</dbReference>
<dbReference type="PaxDb" id="6945-B7QHB4"/>
<name>B7QHB4_IXOSC</name>
<keyword evidence="4" id="KW-1185">Reference proteome</keyword>
<dbReference type="EMBL" id="ABJB011139918">
    <property type="status" value="NOT_ANNOTATED_CDS"/>
    <property type="molecule type" value="Genomic_DNA"/>
</dbReference>
<dbReference type="GO" id="GO:0005737">
    <property type="term" value="C:cytoplasm"/>
    <property type="evidence" value="ECO:0000318"/>
    <property type="project" value="GO_Central"/>
</dbReference>
<reference evidence="2 4" key="1">
    <citation type="submission" date="2008-03" db="EMBL/GenBank/DDBJ databases">
        <title>Annotation of Ixodes scapularis.</title>
        <authorList>
            <consortium name="Ixodes scapularis Genome Project Consortium"/>
            <person name="Caler E."/>
            <person name="Hannick L.I."/>
            <person name="Bidwell S."/>
            <person name="Joardar V."/>
            <person name="Thiagarajan M."/>
            <person name="Amedeo P."/>
            <person name="Galinsky K.J."/>
            <person name="Schobel S."/>
            <person name="Inman J."/>
            <person name="Hostetler J."/>
            <person name="Miller J."/>
            <person name="Hammond M."/>
            <person name="Megy K."/>
            <person name="Lawson D."/>
            <person name="Kodira C."/>
            <person name="Sutton G."/>
            <person name="Meyer J."/>
            <person name="Hill C.A."/>
            <person name="Birren B."/>
            <person name="Nene V."/>
            <person name="Collins F."/>
            <person name="Alarcon-Chaidez F."/>
            <person name="Wikel S."/>
            <person name="Strausberg R."/>
        </authorList>
    </citation>
    <scope>NUCLEOTIDE SEQUENCE [LARGE SCALE GENOMIC DNA]</scope>
    <source>
        <strain evidence="4">Wikel</strain>
        <strain evidence="2">Wikel colony</strain>
    </source>
</reference>
<dbReference type="GO" id="GO:0044183">
    <property type="term" value="F:protein folding chaperone"/>
    <property type="evidence" value="ECO:0000318"/>
    <property type="project" value="GO_Central"/>
</dbReference>
<proteinExistence type="predicted"/>
<dbReference type="PROSITE" id="PS00636">
    <property type="entry name" value="DNAJ_1"/>
    <property type="match status" value="1"/>
</dbReference>
<dbReference type="STRING" id="6945.B7QHB4"/>
<dbReference type="Proteomes" id="UP000001555">
    <property type="component" value="Unassembled WGS sequence"/>
</dbReference>
<dbReference type="InterPro" id="IPR018253">
    <property type="entry name" value="DnaJ_domain_CS"/>
</dbReference>
<dbReference type="PRINTS" id="PR00625">
    <property type="entry name" value="JDOMAIN"/>
</dbReference>
<organism>
    <name type="scientific">Ixodes scapularis</name>
    <name type="common">Black-legged tick</name>
    <name type="synonym">Deer tick</name>
    <dbReference type="NCBI Taxonomy" id="6945"/>
    <lineage>
        <taxon>Eukaryota</taxon>
        <taxon>Metazoa</taxon>
        <taxon>Ecdysozoa</taxon>
        <taxon>Arthropoda</taxon>
        <taxon>Chelicerata</taxon>
        <taxon>Arachnida</taxon>
        <taxon>Acari</taxon>
        <taxon>Parasitiformes</taxon>
        <taxon>Ixodida</taxon>
        <taxon>Ixodoidea</taxon>
        <taxon>Ixodidae</taxon>
        <taxon>Ixodinae</taxon>
        <taxon>Ixodes</taxon>
    </lineage>
</organism>
<dbReference type="PANTHER" id="PTHR43948:SF10">
    <property type="entry name" value="MRJ, ISOFORM E"/>
    <property type="match status" value="1"/>
</dbReference>
<reference evidence="3" key="2">
    <citation type="submission" date="2020-05" db="UniProtKB">
        <authorList>
            <consortium name="EnsemblMetazoa"/>
        </authorList>
    </citation>
    <scope>IDENTIFICATION</scope>
    <source>
        <strain evidence="3">wikel</strain>
    </source>
</reference>
<feature type="domain" description="J" evidence="1">
    <location>
        <begin position="6"/>
        <end position="72"/>
    </location>
</feature>
<dbReference type="HOGENOM" id="CLU_017633_12_0_1"/>
<dbReference type="CDD" id="cd06257">
    <property type="entry name" value="DnaJ"/>
    <property type="match status" value="1"/>
</dbReference>
<evidence type="ECO:0000259" key="1">
    <source>
        <dbReference type="PROSITE" id="PS50076"/>
    </source>
</evidence>
<evidence type="ECO:0000313" key="3">
    <source>
        <dbReference type="EnsemblMetazoa" id="ISCW013739-PA"/>
    </source>
</evidence>
<dbReference type="InterPro" id="IPR036869">
    <property type="entry name" value="J_dom_sf"/>
</dbReference>
<dbReference type="AlphaFoldDB" id="B7QHB4"/>
<evidence type="ECO:0000313" key="2">
    <source>
        <dbReference type="EMBL" id="EEC18236.1"/>
    </source>
</evidence>
<dbReference type="Pfam" id="PF00226">
    <property type="entry name" value="DnaJ"/>
    <property type="match status" value="1"/>
</dbReference>
<dbReference type="SMART" id="SM00271">
    <property type="entry name" value="DnaJ"/>
    <property type="match status" value="1"/>
</dbReference>
<dbReference type="OMA" id="AYCYIVP"/>
<dbReference type="VEuPathDB" id="VectorBase:ISCP_008662"/>
<dbReference type="EMBL" id="DS938745">
    <property type="protein sequence ID" value="EEC18236.1"/>
    <property type="molecule type" value="Genomic_DNA"/>
</dbReference>
<dbReference type="VEuPathDB" id="VectorBase:ISCI013739"/>